<name>A0A450UQF2_9GAMM</name>
<dbReference type="InterPro" id="IPR029060">
    <property type="entry name" value="PIN-like_dom_sf"/>
</dbReference>
<evidence type="ECO:0000313" key="10">
    <source>
        <dbReference type="EMBL" id="VFJ95610.1"/>
    </source>
</evidence>
<dbReference type="CDD" id="cd18738">
    <property type="entry name" value="PIN_VapC4-5_FitB-like"/>
    <property type="match status" value="1"/>
</dbReference>
<evidence type="ECO:0000313" key="9">
    <source>
        <dbReference type="EMBL" id="VFJ94706.1"/>
    </source>
</evidence>
<evidence type="ECO:0000259" key="8">
    <source>
        <dbReference type="Pfam" id="PF01850"/>
    </source>
</evidence>
<dbReference type="SUPFAM" id="SSF88723">
    <property type="entry name" value="PIN domain-like"/>
    <property type="match status" value="1"/>
</dbReference>
<comment type="cofactor">
    <cofactor evidence="1">
        <name>Mg(2+)</name>
        <dbReference type="ChEBI" id="CHEBI:18420"/>
    </cofactor>
</comment>
<evidence type="ECO:0000313" key="11">
    <source>
        <dbReference type="EMBL" id="VFK01857.1"/>
    </source>
</evidence>
<keyword evidence="6" id="KW-0460">Magnesium</keyword>
<dbReference type="AlphaFoldDB" id="A0A450UQF2"/>
<keyword evidence="4" id="KW-0479">Metal-binding</keyword>
<keyword evidence="2" id="KW-1277">Toxin-antitoxin system</keyword>
<dbReference type="InterPro" id="IPR050556">
    <property type="entry name" value="Type_II_TA_system_RNase"/>
</dbReference>
<evidence type="ECO:0000256" key="1">
    <source>
        <dbReference type="ARBA" id="ARBA00001946"/>
    </source>
</evidence>
<dbReference type="EMBL" id="CAADFI010000078">
    <property type="protein sequence ID" value="VFJ95610.1"/>
    <property type="molecule type" value="Genomic_DNA"/>
</dbReference>
<dbReference type="GO" id="GO:0016787">
    <property type="term" value="F:hydrolase activity"/>
    <property type="evidence" value="ECO:0007669"/>
    <property type="project" value="UniProtKB-KW"/>
</dbReference>
<dbReference type="EMBL" id="CAADFG010000076">
    <property type="protein sequence ID" value="VFJ94706.1"/>
    <property type="molecule type" value="Genomic_DNA"/>
</dbReference>
<sequence>MEWTTKNGSETSGNNTKMKAVLDTNIVIYLQKGLLVGDLPFGEYLISVITEMELFSFPDLNEHQRIWLRRFVGAMEIVGLDGAVKRRAIALRREHRLKLPDAIIAATAIGRNAVLYSNDRSFAGVPNLKCHELVLAVGP</sequence>
<dbReference type="PANTHER" id="PTHR33653">
    <property type="entry name" value="RIBONUCLEASE VAPC2"/>
    <property type="match status" value="1"/>
</dbReference>
<dbReference type="PANTHER" id="PTHR33653:SF1">
    <property type="entry name" value="RIBONUCLEASE VAPC2"/>
    <property type="match status" value="1"/>
</dbReference>
<dbReference type="Pfam" id="PF01850">
    <property type="entry name" value="PIN"/>
    <property type="match status" value="1"/>
</dbReference>
<evidence type="ECO:0000256" key="7">
    <source>
        <dbReference type="ARBA" id="ARBA00038093"/>
    </source>
</evidence>
<dbReference type="Gene3D" id="3.40.50.1010">
    <property type="entry name" value="5'-nuclease"/>
    <property type="match status" value="1"/>
</dbReference>
<feature type="domain" description="PIN" evidence="8">
    <location>
        <begin position="21"/>
        <end position="126"/>
    </location>
</feature>
<keyword evidence="5" id="KW-0378">Hydrolase</keyword>
<accession>A0A450UQF2</accession>
<evidence type="ECO:0000256" key="4">
    <source>
        <dbReference type="ARBA" id="ARBA00022723"/>
    </source>
</evidence>
<dbReference type="InterPro" id="IPR002716">
    <property type="entry name" value="PIN_dom"/>
</dbReference>
<evidence type="ECO:0000256" key="6">
    <source>
        <dbReference type="ARBA" id="ARBA00022842"/>
    </source>
</evidence>
<evidence type="ECO:0000256" key="2">
    <source>
        <dbReference type="ARBA" id="ARBA00022649"/>
    </source>
</evidence>
<keyword evidence="3" id="KW-0540">Nuclease</keyword>
<gene>
    <name evidence="9" type="ORF">BECKH772A_GA0070896_100765</name>
    <name evidence="10" type="ORF">BECKH772B_GA0070898_100785</name>
    <name evidence="11" type="ORF">BECKH772C_GA0070978_100745</name>
</gene>
<comment type="similarity">
    <text evidence="7">Belongs to the PINc/VapC protein family.</text>
</comment>
<reference evidence="9" key="1">
    <citation type="submission" date="2019-02" db="EMBL/GenBank/DDBJ databases">
        <authorList>
            <person name="Gruber-Vodicka R. H."/>
            <person name="Seah K. B. B."/>
        </authorList>
    </citation>
    <scope>NUCLEOTIDE SEQUENCE</scope>
    <source>
        <strain evidence="11">BECK_SA2B12</strain>
        <strain evidence="9">BECK_SA2B15</strain>
        <strain evidence="10">BECK_SA2B20</strain>
    </source>
</reference>
<dbReference type="GO" id="GO:0004518">
    <property type="term" value="F:nuclease activity"/>
    <property type="evidence" value="ECO:0007669"/>
    <property type="project" value="UniProtKB-KW"/>
</dbReference>
<evidence type="ECO:0000256" key="3">
    <source>
        <dbReference type="ARBA" id="ARBA00022722"/>
    </source>
</evidence>
<protein>
    <recommendedName>
        <fullName evidence="8">PIN domain-containing protein</fullName>
    </recommendedName>
</protein>
<dbReference type="EMBL" id="CAADFJ010000074">
    <property type="protein sequence ID" value="VFK01857.1"/>
    <property type="molecule type" value="Genomic_DNA"/>
</dbReference>
<proteinExistence type="inferred from homology"/>
<dbReference type="GO" id="GO:0046872">
    <property type="term" value="F:metal ion binding"/>
    <property type="evidence" value="ECO:0007669"/>
    <property type="project" value="UniProtKB-KW"/>
</dbReference>
<organism evidence="9">
    <name type="scientific">Candidatus Kentrum eta</name>
    <dbReference type="NCBI Taxonomy" id="2126337"/>
    <lineage>
        <taxon>Bacteria</taxon>
        <taxon>Pseudomonadati</taxon>
        <taxon>Pseudomonadota</taxon>
        <taxon>Gammaproteobacteria</taxon>
        <taxon>Candidatus Kentrum</taxon>
    </lineage>
</organism>
<evidence type="ECO:0000256" key="5">
    <source>
        <dbReference type="ARBA" id="ARBA00022801"/>
    </source>
</evidence>